<sequence>MQYARTLTSAREHAAQGRLEDWVHAYLTSDGRNEAFSQGLKLCKRQYMGPLTLPLALLERCCGPEPGMRFQVDAQGFEAHVAELMRAIAADEDMPPLIVNYAAGVFTVNDGNHRLEAYARLGATGCAAIVWTSDPRDAGEFRALAGRGFDGMARR</sequence>
<dbReference type="Gene3D" id="3.90.1530.10">
    <property type="entry name" value="Conserved hypothetical protein from pyrococcus furiosus pfu- 392566-001, ParB domain"/>
    <property type="match status" value="1"/>
</dbReference>
<organism evidence="2 3">
    <name type="scientific">Candidatus Fimadaptatus faecigallinarum</name>
    <dbReference type="NCBI Taxonomy" id="2840814"/>
    <lineage>
        <taxon>Bacteria</taxon>
        <taxon>Bacillati</taxon>
        <taxon>Bacillota</taxon>
        <taxon>Clostridia</taxon>
        <taxon>Eubacteriales</taxon>
        <taxon>Candidatus Fimadaptatus</taxon>
    </lineage>
</organism>
<dbReference type="AlphaFoldDB" id="A0A9D1LRK9"/>
<reference evidence="2" key="2">
    <citation type="journal article" date="2021" name="PeerJ">
        <title>Extensive microbial diversity within the chicken gut microbiome revealed by metagenomics and culture.</title>
        <authorList>
            <person name="Gilroy R."/>
            <person name="Ravi A."/>
            <person name="Getino M."/>
            <person name="Pursley I."/>
            <person name="Horton D.L."/>
            <person name="Alikhan N.F."/>
            <person name="Baker D."/>
            <person name="Gharbi K."/>
            <person name="Hall N."/>
            <person name="Watson M."/>
            <person name="Adriaenssens E.M."/>
            <person name="Foster-Nyarko E."/>
            <person name="Jarju S."/>
            <person name="Secka A."/>
            <person name="Antonio M."/>
            <person name="Oren A."/>
            <person name="Chaudhuri R.R."/>
            <person name="La Ragione R."/>
            <person name="Hildebrand F."/>
            <person name="Pallen M.J."/>
        </authorList>
    </citation>
    <scope>NUCLEOTIDE SEQUENCE</scope>
    <source>
        <strain evidence="2">ChiSxjej2B14-8506</strain>
    </source>
</reference>
<feature type="domain" description="ParB-like N-terminal" evidence="1">
    <location>
        <begin position="78"/>
        <end position="132"/>
    </location>
</feature>
<accession>A0A9D1LRK9</accession>
<gene>
    <name evidence="2" type="ORF">IAC59_05705</name>
</gene>
<reference evidence="2" key="1">
    <citation type="submission" date="2020-10" db="EMBL/GenBank/DDBJ databases">
        <authorList>
            <person name="Gilroy R."/>
        </authorList>
    </citation>
    <scope>NUCLEOTIDE SEQUENCE</scope>
    <source>
        <strain evidence="2">ChiSxjej2B14-8506</strain>
    </source>
</reference>
<dbReference type="InterPro" id="IPR036086">
    <property type="entry name" value="ParB/Sulfiredoxin_sf"/>
</dbReference>
<evidence type="ECO:0000259" key="1">
    <source>
        <dbReference type="Pfam" id="PF02195"/>
    </source>
</evidence>
<protein>
    <submittedName>
        <fullName evidence="2">ParB-like nuclease domain-containing protein</fullName>
    </submittedName>
</protein>
<proteinExistence type="predicted"/>
<dbReference type="Pfam" id="PF02195">
    <property type="entry name" value="ParB_N"/>
    <property type="match status" value="1"/>
</dbReference>
<dbReference type="Proteomes" id="UP000824123">
    <property type="component" value="Unassembled WGS sequence"/>
</dbReference>
<dbReference type="InterPro" id="IPR003115">
    <property type="entry name" value="ParB_N"/>
</dbReference>
<comment type="caution">
    <text evidence="2">The sequence shown here is derived from an EMBL/GenBank/DDBJ whole genome shotgun (WGS) entry which is preliminary data.</text>
</comment>
<evidence type="ECO:0000313" key="2">
    <source>
        <dbReference type="EMBL" id="HIU46734.1"/>
    </source>
</evidence>
<dbReference type="SUPFAM" id="SSF110849">
    <property type="entry name" value="ParB/Sulfiredoxin"/>
    <property type="match status" value="1"/>
</dbReference>
<evidence type="ECO:0000313" key="3">
    <source>
        <dbReference type="Proteomes" id="UP000824123"/>
    </source>
</evidence>
<name>A0A9D1LRK9_9FIRM</name>
<dbReference type="EMBL" id="DVNK01000037">
    <property type="protein sequence ID" value="HIU46734.1"/>
    <property type="molecule type" value="Genomic_DNA"/>
</dbReference>